<proteinExistence type="predicted"/>
<dbReference type="RefSeq" id="WP_006952575.1">
    <property type="nucleotide sequence ID" value="NZ_CAVK010000060.1"/>
</dbReference>
<dbReference type="OrthoDB" id="582619at2"/>
<accession>N1MMU6</accession>
<gene>
    <name evidence="3" type="ORF">EBBID32_12660</name>
</gene>
<dbReference type="Proteomes" id="UP000013201">
    <property type="component" value="Unassembled WGS sequence"/>
</dbReference>
<organism evidence="3 4">
    <name type="scientific">Sphingobium indicum BiD32</name>
    <dbReference type="NCBI Taxonomy" id="1301087"/>
    <lineage>
        <taxon>Bacteria</taxon>
        <taxon>Pseudomonadati</taxon>
        <taxon>Pseudomonadota</taxon>
        <taxon>Alphaproteobacteria</taxon>
        <taxon>Sphingomonadales</taxon>
        <taxon>Sphingomonadaceae</taxon>
        <taxon>Sphingobium</taxon>
    </lineage>
</organism>
<dbReference type="InterPro" id="IPR024467">
    <property type="entry name" value="Xre/MbcA/ParS-like_toxin-bd"/>
</dbReference>
<evidence type="ECO:0000256" key="1">
    <source>
        <dbReference type="SAM" id="MobiDB-lite"/>
    </source>
</evidence>
<dbReference type="Pfam" id="PF09722">
    <property type="entry name" value="Xre_MbcA_ParS_C"/>
    <property type="match status" value="1"/>
</dbReference>
<keyword evidence="4" id="KW-1185">Reference proteome</keyword>
<reference evidence="4" key="2">
    <citation type="submission" date="2013-04" db="EMBL/GenBank/DDBJ databases">
        <title>Bisphenol A degrading Sphingobium sp. strain BiD32.</title>
        <authorList>
            <person name="Nielsen J.L."/>
            <person name="Zhou N.A."/>
            <person name="Kjeldal H."/>
        </authorList>
    </citation>
    <scope>NUCLEOTIDE SEQUENCE [LARGE SCALE GENOMIC DNA]</scope>
    <source>
        <strain evidence="4">BiD32</strain>
    </source>
</reference>
<dbReference type="AlphaFoldDB" id="N1MMU6"/>
<sequence length="151" mass="15908">MAGSPKAVKGTVGTRRSSRTGHLASGQFSLAGSGSFVMRFMDTGGIVDVDRVADAFHMSKGQLAETAGLGAATVSKADRRTSPRAQTRVTEMLEIISRIREWAGGEAQAMAWYRSQPIPALDGRTPEALVKSGKAGAVRDYLDHLALGGFA</sequence>
<feature type="region of interest" description="Disordered" evidence="1">
    <location>
        <begin position="1"/>
        <end position="21"/>
    </location>
</feature>
<comment type="caution">
    <text evidence="3">The sequence shown here is derived from an EMBL/GenBank/DDBJ whole genome shotgun (WGS) entry which is preliminary data.</text>
</comment>
<evidence type="ECO:0000313" key="4">
    <source>
        <dbReference type="Proteomes" id="UP000013201"/>
    </source>
</evidence>
<dbReference type="EMBL" id="CAVK010000060">
    <property type="protein sequence ID" value="CCW16927.1"/>
    <property type="molecule type" value="Genomic_DNA"/>
</dbReference>
<feature type="domain" description="Antitoxin Xre/MbcA/ParS-like toxin-binding" evidence="2">
    <location>
        <begin position="101"/>
        <end position="146"/>
    </location>
</feature>
<name>N1MMU6_9SPHN</name>
<evidence type="ECO:0000259" key="2">
    <source>
        <dbReference type="Pfam" id="PF09722"/>
    </source>
</evidence>
<evidence type="ECO:0000313" key="3">
    <source>
        <dbReference type="EMBL" id="CCW16927.1"/>
    </source>
</evidence>
<reference evidence="3 4" key="1">
    <citation type="submission" date="2013-03" db="EMBL/GenBank/DDBJ databases">
        <authorList>
            <person name="Le V."/>
        </authorList>
    </citation>
    <scope>NUCLEOTIDE SEQUENCE [LARGE SCALE GENOMIC DNA]</scope>
    <source>
        <strain evidence="3 4">BiD32</strain>
    </source>
</reference>
<protein>
    <recommendedName>
        <fullName evidence="2">Antitoxin Xre/MbcA/ParS-like toxin-binding domain-containing protein</fullName>
    </recommendedName>
</protein>